<comment type="similarity">
    <text evidence="1 2">Belongs to the TIFY/JAZ family.</text>
</comment>
<feature type="region of interest" description="Disordered" evidence="3">
    <location>
        <begin position="291"/>
        <end position="311"/>
    </location>
</feature>
<dbReference type="HOGENOM" id="CLU_053062_0_0_1"/>
<dbReference type="Pfam" id="PF09425">
    <property type="entry name" value="Jas_motif"/>
    <property type="match status" value="1"/>
</dbReference>
<dbReference type="OMA" id="RTTPWSI"/>
<dbReference type="AlphaFoldDB" id="W1P1S3"/>
<evidence type="ECO:0000259" key="4">
    <source>
        <dbReference type="PROSITE" id="PS51320"/>
    </source>
</evidence>
<dbReference type="PANTHER" id="PTHR33077">
    <property type="entry name" value="PROTEIN TIFY 4A-RELATED-RELATED"/>
    <property type="match status" value="1"/>
</dbReference>
<dbReference type="GO" id="GO:0031347">
    <property type="term" value="P:regulation of defense response"/>
    <property type="evidence" value="ECO:0000318"/>
    <property type="project" value="GO_Central"/>
</dbReference>
<evidence type="ECO:0000313" key="6">
    <source>
        <dbReference type="Proteomes" id="UP000017836"/>
    </source>
</evidence>
<accession>W1P1S3</accession>
<evidence type="ECO:0000256" key="2">
    <source>
        <dbReference type="RuleBase" id="RU369065"/>
    </source>
</evidence>
<dbReference type="SMART" id="SM00979">
    <property type="entry name" value="TIFY"/>
    <property type="match status" value="1"/>
</dbReference>
<dbReference type="STRING" id="13333.W1P1S3"/>
<dbReference type="Proteomes" id="UP000017836">
    <property type="component" value="Unassembled WGS sequence"/>
</dbReference>
<name>W1P1S3_AMBTC</name>
<feature type="region of interest" description="Disordered" evidence="3">
    <location>
        <begin position="242"/>
        <end position="261"/>
    </location>
</feature>
<dbReference type="InterPro" id="IPR040390">
    <property type="entry name" value="TIFY/JAZ"/>
</dbReference>
<keyword evidence="6" id="KW-1185">Reference proteome</keyword>
<comment type="subcellular location">
    <subcellularLocation>
        <location evidence="2">Nucleus</location>
    </subcellularLocation>
</comment>
<dbReference type="eggNOG" id="ENOG502QWBC">
    <property type="taxonomic scope" value="Eukaryota"/>
</dbReference>
<dbReference type="GO" id="GO:2000022">
    <property type="term" value="P:regulation of jasmonic acid mediated signaling pathway"/>
    <property type="evidence" value="ECO:0000318"/>
    <property type="project" value="GO_Central"/>
</dbReference>
<evidence type="ECO:0000256" key="1">
    <source>
        <dbReference type="ARBA" id="ARBA00008614"/>
    </source>
</evidence>
<dbReference type="OrthoDB" id="1934352at2759"/>
<gene>
    <name evidence="5" type="ORF">AMTR_s00002p00270740</name>
</gene>
<dbReference type="PROSITE" id="PS51320">
    <property type="entry name" value="TIFY"/>
    <property type="match status" value="1"/>
</dbReference>
<dbReference type="InterPro" id="IPR010399">
    <property type="entry name" value="Tify_dom"/>
</dbReference>
<keyword evidence="2" id="KW-1184">Jasmonic acid signaling pathway</keyword>
<dbReference type="InterPro" id="IPR018467">
    <property type="entry name" value="CCT_CS"/>
</dbReference>
<comment type="domain">
    <text evidence="2">The jas domain is required for interaction with COI1.</text>
</comment>
<dbReference type="Pfam" id="PF06200">
    <property type="entry name" value="tify"/>
    <property type="match status" value="1"/>
</dbReference>
<dbReference type="KEGG" id="atr:18429605"/>
<feature type="domain" description="Tify" evidence="4">
    <location>
        <begin position="132"/>
        <end position="167"/>
    </location>
</feature>
<dbReference type="EMBL" id="KI394767">
    <property type="protein sequence ID" value="ERN01521.1"/>
    <property type="molecule type" value="Genomic_DNA"/>
</dbReference>
<protein>
    <recommendedName>
        <fullName evidence="2">Protein TIFY</fullName>
    </recommendedName>
    <alternativeName>
        <fullName evidence="2">Jasmonate ZIM domain-containing protein</fullName>
    </alternativeName>
</protein>
<comment type="function">
    <text evidence="2">Repressor of jasmonate responses.</text>
</comment>
<dbReference type="GO" id="GO:0005634">
    <property type="term" value="C:nucleus"/>
    <property type="evidence" value="ECO:0000318"/>
    <property type="project" value="GO_Central"/>
</dbReference>
<sequence length="311" mass="34340">MTAGDGSIRSILDKPLEELTEEDISQLTREDCRRYLKEKGMRRPSWNKYQAIQQVLSLKGLLEGKPCDDNSDVFSHRSPITVIPNVGSMREKEKAVNIADPEISGSHQPNFRREIHETTRERALPASDWPPSQEPVSQMTIFYAGAVNVYNDIPEDKVQAIIYLAGKSDSLQQTNVIRTGPDQCIASAASPSLNDLHSRRIHPTSNITTSQSLRVATSLPVGPHSEVPKTRKTSVQRFLEKRKDRGRLKGTLASGGSSKRGSSCLELYATSRLKSEGVATTTTQSNMNNVVVSPSNPRMPLNPGSCSWVEN</sequence>
<dbReference type="GO" id="GO:0009611">
    <property type="term" value="P:response to wounding"/>
    <property type="evidence" value="ECO:0000318"/>
    <property type="project" value="GO_Central"/>
</dbReference>
<evidence type="ECO:0000256" key="3">
    <source>
        <dbReference type="SAM" id="MobiDB-lite"/>
    </source>
</evidence>
<keyword evidence="2" id="KW-0539">Nucleus</keyword>
<reference evidence="6" key="1">
    <citation type="journal article" date="2013" name="Science">
        <title>The Amborella genome and the evolution of flowering plants.</title>
        <authorList>
            <consortium name="Amborella Genome Project"/>
        </authorList>
    </citation>
    <scope>NUCLEOTIDE SEQUENCE [LARGE SCALE GENOMIC DNA]</scope>
</reference>
<organism evidence="5 6">
    <name type="scientific">Amborella trichopoda</name>
    <dbReference type="NCBI Taxonomy" id="13333"/>
    <lineage>
        <taxon>Eukaryota</taxon>
        <taxon>Viridiplantae</taxon>
        <taxon>Streptophyta</taxon>
        <taxon>Embryophyta</taxon>
        <taxon>Tracheophyta</taxon>
        <taxon>Spermatophyta</taxon>
        <taxon>Magnoliopsida</taxon>
        <taxon>Amborellales</taxon>
        <taxon>Amborellaceae</taxon>
        <taxon>Amborella</taxon>
    </lineage>
</organism>
<evidence type="ECO:0000313" key="5">
    <source>
        <dbReference type="EMBL" id="ERN01521.1"/>
    </source>
</evidence>
<dbReference type="PANTHER" id="PTHR33077:SF60">
    <property type="entry name" value="TIFY DOMAIN-CONTAINING PROTEIN"/>
    <property type="match status" value="1"/>
</dbReference>
<proteinExistence type="inferred from homology"/>
<dbReference type="Gramene" id="ERN01521">
    <property type="protein sequence ID" value="ERN01521"/>
    <property type="gene ID" value="AMTR_s00002p00270740"/>
</dbReference>